<dbReference type="InterPro" id="IPR007497">
    <property type="entry name" value="SIMPL/DUF541"/>
</dbReference>
<name>A0ABW3T8K7_9RHOB</name>
<evidence type="ECO:0000313" key="2">
    <source>
        <dbReference type="EMBL" id="MFD1193474.1"/>
    </source>
</evidence>
<dbReference type="EMBL" id="JBHTKR010000001">
    <property type="protein sequence ID" value="MFD1193474.1"/>
    <property type="molecule type" value="Genomic_DNA"/>
</dbReference>
<keyword evidence="1" id="KW-0732">Signal</keyword>
<gene>
    <name evidence="2" type="ORF">ACFQ3C_02170</name>
</gene>
<accession>A0ABW3T8K7</accession>
<feature type="chain" id="PRO_5046400767" evidence="1">
    <location>
        <begin position="29"/>
        <end position="255"/>
    </location>
</feature>
<dbReference type="Gene3D" id="3.30.70.2970">
    <property type="entry name" value="Protein of unknown function (DUF541), domain 2"/>
    <property type="match status" value="1"/>
</dbReference>
<dbReference type="PANTHER" id="PTHR34387:SF1">
    <property type="entry name" value="PERIPLASMIC IMMUNOGENIC PROTEIN"/>
    <property type="match status" value="1"/>
</dbReference>
<dbReference type="RefSeq" id="WP_380788784.1">
    <property type="nucleotide sequence ID" value="NZ_JBHTKR010000001.1"/>
</dbReference>
<proteinExistence type="predicted"/>
<dbReference type="Proteomes" id="UP001597151">
    <property type="component" value="Unassembled WGS sequence"/>
</dbReference>
<dbReference type="PANTHER" id="PTHR34387">
    <property type="entry name" value="SLR1258 PROTEIN"/>
    <property type="match status" value="1"/>
</dbReference>
<protein>
    <submittedName>
        <fullName evidence="2">SIMPL domain-containing protein</fullName>
    </submittedName>
</protein>
<dbReference type="Gene3D" id="3.30.110.170">
    <property type="entry name" value="Protein of unknown function (DUF541), domain 1"/>
    <property type="match status" value="1"/>
</dbReference>
<comment type="caution">
    <text evidence="2">The sequence shown here is derived from an EMBL/GenBank/DDBJ whole genome shotgun (WGS) entry which is preliminary data.</text>
</comment>
<dbReference type="Pfam" id="PF04402">
    <property type="entry name" value="SIMPL"/>
    <property type="match status" value="1"/>
</dbReference>
<keyword evidence="3" id="KW-1185">Reference proteome</keyword>
<dbReference type="InterPro" id="IPR052022">
    <property type="entry name" value="26kDa_periplasmic_antigen"/>
</dbReference>
<reference evidence="3" key="1">
    <citation type="journal article" date="2019" name="Int. J. Syst. Evol. Microbiol.">
        <title>The Global Catalogue of Microorganisms (GCM) 10K type strain sequencing project: providing services to taxonomists for standard genome sequencing and annotation.</title>
        <authorList>
            <consortium name="The Broad Institute Genomics Platform"/>
            <consortium name="The Broad Institute Genome Sequencing Center for Infectious Disease"/>
            <person name="Wu L."/>
            <person name="Ma J."/>
        </authorList>
    </citation>
    <scope>NUCLEOTIDE SEQUENCE [LARGE SCALE GENOMIC DNA]</scope>
    <source>
        <strain evidence="3">CCUG 55328</strain>
    </source>
</reference>
<evidence type="ECO:0000313" key="3">
    <source>
        <dbReference type="Proteomes" id="UP001597151"/>
    </source>
</evidence>
<organism evidence="2 3">
    <name type="scientific">Seohaeicola saemankumensis</name>
    <dbReference type="NCBI Taxonomy" id="481181"/>
    <lineage>
        <taxon>Bacteria</taxon>
        <taxon>Pseudomonadati</taxon>
        <taxon>Pseudomonadota</taxon>
        <taxon>Alphaproteobacteria</taxon>
        <taxon>Rhodobacterales</taxon>
        <taxon>Roseobacteraceae</taxon>
        <taxon>Seohaeicola</taxon>
    </lineage>
</organism>
<sequence length="255" mass="26373">MRLMAKPMFLAGCALTALMFAPLGGGSAGETRQFPAGAAMAQAASPAEAPRTLSIGGTGRVDLAPDMAMVRIGVTHQGEVAAEALRLTSDAVAAMLARLQELGVAARDMQTAGLSLTPVWRDRRSGEEQLQPWGFEASNIVSLRLRDLDALGTVLDALVSDGANRLDGVSFGLQDPESAMDEARRLAVADARRKAALFAEAAGVTLGPVLSLSETGGGVPRPQMMEMAAMRSDAVPIAAGEVGIAASVQMVFALE</sequence>
<feature type="signal peptide" evidence="1">
    <location>
        <begin position="1"/>
        <end position="28"/>
    </location>
</feature>
<evidence type="ECO:0000256" key="1">
    <source>
        <dbReference type="SAM" id="SignalP"/>
    </source>
</evidence>